<dbReference type="PANTHER" id="PTHR33840:SF1">
    <property type="entry name" value="TLE1 PHOSPHOLIPASE DOMAIN-CONTAINING PROTEIN"/>
    <property type="match status" value="1"/>
</dbReference>
<dbReference type="GO" id="GO:0016787">
    <property type="term" value="F:hydrolase activity"/>
    <property type="evidence" value="ECO:0007669"/>
    <property type="project" value="UniProtKB-KW"/>
</dbReference>
<dbReference type="Pfam" id="PF09994">
    <property type="entry name" value="T6SS_Tle1-like_cat"/>
    <property type="match status" value="1"/>
</dbReference>
<proteinExistence type="predicted"/>
<dbReference type="PANTHER" id="PTHR33840">
    <property type="match status" value="1"/>
</dbReference>
<keyword evidence="2" id="KW-0378">Hydrolase</keyword>
<dbReference type="Proteomes" id="UP000198862">
    <property type="component" value="Unassembled WGS sequence"/>
</dbReference>
<evidence type="ECO:0000313" key="3">
    <source>
        <dbReference type="Proteomes" id="UP000198862"/>
    </source>
</evidence>
<feature type="domain" description="T6SS Phospholipase effector Tle1-like catalytic" evidence="1">
    <location>
        <begin position="124"/>
        <end position="225"/>
    </location>
</feature>
<keyword evidence="3" id="KW-1185">Reference proteome</keyword>
<evidence type="ECO:0000313" key="2">
    <source>
        <dbReference type="EMBL" id="SFC38337.1"/>
    </source>
</evidence>
<dbReference type="EMBL" id="FOLO01000008">
    <property type="protein sequence ID" value="SFC38337.1"/>
    <property type="molecule type" value="Genomic_DNA"/>
</dbReference>
<gene>
    <name evidence="2" type="ORF">SAMN02745724_01566</name>
</gene>
<evidence type="ECO:0000259" key="1">
    <source>
        <dbReference type="Pfam" id="PF09994"/>
    </source>
</evidence>
<dbReference type="OrthoDB" id="4378831at2"/>
<organism evidence="2 3">
    <name type="scientific">Pseudoalteromonas denitrificans DSM 6059</name>
    <dbReference type="NCBI Taxonomy" id="1123010"/>
    <lineage>
        <taxon>Bacteria</taxon>
        <taxon>Pseudomonadati</taxon>
        <taxon>Pseudomonadota</taxon>
        <taxon>Gammaproteobacteria</taxon>
        <taxon>Alteromonadales</taxon>
        <taxon>Pseudoalteromonadaceae</taxon>
        <taxon>Pseudoalteromonas</taxon>
    </lineage>
</organism>
<dbReference type="STRING" id="1123010.SAMN02745724_01566"/>
<dbReference type="AlphaFoldDB" id="A0A1I1IPY6"/>
<reference evidence="2 3" key="1">
    <citation type="submission" date="2016-10" db="EMBL/GenBank/DDBJ databases">
        <authorList>
            <person name="de Groot N.N."/>
        </authorList>
    </citation>
    <scope>NUCLEOTIDE SEQUENCE [LARGE SCALE GENOMIC DNA]</scope>
    <source>
        <strain evidence="2 3">DSM 6059</strain>
    </source>
</reference>
<dbReference type="InterPro" id="IPR029058">
    <property type="entry name" value="AB_hydrolase_fold"/>
</dbReference>
<sequence length="349" mass="39659">MTCKMNKFIFCFDGTCNEPSDSMDYAVDLSISNILKLHAYFGGSLTNTPHNDEYGQRSFYYSGVGTYGNWLQKTFNSLFSHAFSDIKSIISKAKRDLEHHYQEGDEIFIFGFSRGAAIARIFASQIKNQVKFLGVFDTIASIDSPDLKRETPAASDVVFKNATLAKNIQKAVHILALDEKRIAFQPTLFNQDSRVLEVWFAGVHSDIGGGYWYDGLSDISLEFMCLHARQQGLNILNLEEIDFNRLKQNDSFLCFDDLEIQPIPEGLMHQQQRTRIIADRTLAPRVVNVNQDEHATDKYTAKIHHTVALRFKKVTNYRPHSLRNTYYQIMADNGRLSKVKCGITGLKGV</sequence>
<protein>
    <submittedName>
        <fullName evidence="2">Uncharacterized alpha/beta hydrolase domain</fullName>
    </submittedName>
</protein>
<name>A0A1I1IPY6_9GAMM</name>
<dbReference type="Gene3D" id="3.40.50.1820">
    <property type="entry name" value="alpha/beta hydrolase"/>
    <property type="match status" value="1"/>
</dbReference>
<dbReference type="InterPro" id="IPR018712">
    <property type="entry name" value="Tle1-like_cat"/>
</dbReference>
<dbReference type="SUPFAM" id="SSF53474">
    <property type="entry name" value="alpha/beta-Hydrolases"/>
    <property type="match status" value="2"/>
</dbReference>
<accession>A0A1I1IPY6</accession>